<sequence>MNRHQWPVRYDQRDVRSSGDYRSFGPYPGPSAGGFPTESFGFAPPAQQFGQQLPAAPAASSGGGAGLLSSFNFKDIKSVVDRLGGIDGIISTVGKVQKIVSNIQQMQPMIKLLMTMLPGKGKSGGADDDEAEWKRRPRRRRKRRRKGKKKARIRTSTIFVQQHFRRRRPYR</sequence>
<keyword evidence="2" id="KW-0808">Transferase</keyword>
<dbReference type="AlphaFoldDB" id="A0A5C4T7C5"/>
<dbReference type="RefSeq" id="WP_139603967.1">
    <property type="nucleotide sequence ID" value="NZ_VDCQ01000028.1"/>
</dbReference>
<keyword evidence="3" id="KW-1185">Reference proteome</keyword>
<organism evidence="2 3">
    <name type="scientific">Paenibacillus hemerocallicola</name>
    <dbReference type="NCBI Taxonomy" id="1172614"/>
    <lineage>
        <taxon>Bacteria</taxon>
        <taxon>Bacillati</taxon>
        <taxon>Bacillota</taxon>
        <taxon>Bacilli</taxon>
        <taxon>Bacillales</taxon>
        <taxon>Paenibacillaceae</taxon>
        <taxon>Paenibacillus</taxon>
    </lineage>
</organism>
<dbReference type="Proteomes" id="UP000307943">
    <property type="component" value="Unassembled WGS sequence"/>
</dbReference>
<dbReference type="EMBL" id="VDCQ01000028">
    <property type="protein sequence ID" value="TNJ64530.1"/>
    <property type="molecule type" value="Genomic_DNA"/>
</dbReference>
<comment type="caution">
    <text evidence="2">The sequence shown here is derived from an EMBL/GenBank/DDBJ whole genome shotgun (WGS) entry which is preliminary data.</text>
</comment>
<evidence type="ECO:0000313" key="3">
    <source>
        <dbReference type="Proteomes" id="UP000307943"/>
    </source>
</evidence>
<protein>
    <submittedName>
        <fullName evidence="2">Aminotransferase</fullName>
    </submittedName>
</protein>
<name>A0A5C4T7C5_9BACL</name>
<feature type="compositionally biased region" description="Low complexity" evidence="1">
    <location>
        <begin position="50"/>
        <end position="60"/>
    </location>
</feature>
<evidence type="ECO:0000256" key="1">
    <source>
        <dbReference type="SAM" id="MobiDB-lite"/>
    </source>
</evidence>
<dbReference type="GO" id="GO:0008483">
    <property type="term" value="F:transaminase activity"/>
    <property type="evidence" value="ECO:0007669"/>
    <property type="project" value="UniProtKB-KW"/>
</dbReference>
<feature type="compositionally biased region" description="Basic residues" evidence="1">
    <location>
        <begin position="135"/>
        <end position="153"/>
    </location>
</feature>
<dbReference type="OrthoDB" id="2680668at2"/>
<proteinExistence type="predicted"/>
<evidence type="ECO:0000313" key="2">
    <source>
        <dbReference type="EMBL" id="TNJ64530.1"/>
    </source>
</evidence>
<keyword evidence="2" id="KW-0032">Aminotransferase</keyword>
<accession>A0A5C4T7C5</accession>
<gene>
    <name evidence="2" type="ORF">FE784_19825</name>
</gene>
<feature type="region of interest" description="Disordered" evidence="1">
    <location>
        <begin position="34"/>
        <end position="61"/>
    </location>
</feature>
<feature type="region of interest" description="Disordered" evidence="1">
    <location>
        <begin position="118"/>
        <end position="156"/>
    </location>
</feature>
<reference evidence="2 3" key="1">
    <citation type="submission" date="2019-05" db="EMBL/GenBank/DDBJ databases">
        <title>We sequenced the genome of Paenibacillus hemerocallicola KCTC 33185 for further insight into its adaptation and study the phylogeny of Paenibacillus.</title>
        <authorList>
            <person name="Narsing Rao M.P."/>
        </authorList>
    </citation>
    <scope>NUCLEOTIDE SEQUENCE [LARGE SCALE GENOMIC DNA]</scope>
    <source>
        <strain evidence="2 3">KCTC 33185</strain>
    </source>
</reference>